<dbReference type="InterPro" id="IPR038084">
    <property type="entry name" value="PduO/GlcC-like_sf"/>
</dbReference>
<dbReference type="Proteomes" id="UP000199398">
    <property type="component" value="Unassembled WGS sequence"/>
</dbReference>
<sequence>MLVRARSTVALALLSALSLTMLTGSLAAQGSGSVTSARAAAKDGGCAGLPTHDQLRKVVSEVVRAGGNGGLGHDMWAAAVNRDGIVCAVAFSGPERDSQWPGSRIIAAQKAHTANAFSLPPGSRGALPGLSLSTANLYSAVQPGGSLYGLQHSNPVDPAAAYSGDPAQAGRPNDPLVGQKIGGVNVFGGGLALYTRTDLIGGLGVSGDTSCTDHVVAWKMRDALKLDHVPTGVRPRPDGDNIIHDIQDGSSASGFGHPTCFPPATDEAAALPSTHPLG</sequence>
<dbReference type="SUPFAM" id="SSF143744">
    <property type="entry name" value="GlcG-like"/>
    <property type="match status" value="1"/>
</dbReference>
<evidence type="ECO:0000256" key="1">
    <source>
        <dbReference type="SAM" id="SignalP"/>
    </source>
</evidence>
<evidence type="ECO:0000313" key="5">
    <source>
        <dbReference type="Proteomes" id="UP000270697"/>
    </source>
</evidence>
<gene>
    <name evidence="2" type="ORF">ATL45_5532</name>
    <name evidence="3" type="ORF">SAMN05421805_102455</name>
</gene>
<dbReference type="Pfam" id="PF03928">
    <property type="entry name" value="HbpS-like"/>
    <property type="match status" value="1"/>
</dbReference>
<accession>A0A1I4VZG5</accession>
<organism evidence="3 4">
    <name type="scientific">Saccharopolyspora antimicrobica</name>
    <dbReference type="NCBI Taxonomy" id="455193"/>
    <lineage>
        <taxon>Bacteria</taxon>
        <taxon>Bacillati</taxon>
        <taxon>Actinomycetota</taxon>
        <taxon>Actinomycetes</taxon>
        <taxon>Pseudonocardiales</taxon>
        <taxon>Pseudonocardiaceae</taxon>
        <taxon>Saccharopolyspora</taxon>
    </lineage>
</organism>
<proteinExistence type="predicted"/>
<evidence type="ECO:0000313" key="2">
    <source>
        <dbReference type="EMBL" id="RKT87141.1"/>
    </source>
</evidence>
<feature type="signal peptide" evidence="1">
    <location>
        <begin position="1"/>
        <end position="27"/>
    </location>
</feature>
<reference evidence="3 4" key="1">
    <citation type="submission" date="2016-10" db="EMBL/GenBank/DDBJ databases">
        <authorList>
            <person name="de Groot N.N."/>
        </authorList>
    </citation>
    <scope>NUCLEOTIDE SEQUENCE [LARGE SCALE GENOMIC DNA]</scope>
    <source>
        <strain evidence="3 4">CPCC 201259</strain>
    </source>
</reference>
<dbReference type="RefSeq" id="WP_211841294.1">
    <property type="nucleotide sequence ID" value="NZ_FOUP01000002.1"/>
</dbReference>
<keyword evidence="5" id="KW-1185">Reference proteome</keyword>
<protein>
    <submittedName>
        <fullName evidence="3">Haem-degrading</fullName>
    </submittedName>
    <submittedName>
        <fullName evidence="2">Heme-degrading protein</fullName>
    </submittedName>
</protein>
<dbReference type="EMBL" id="FOUP01000002">
    <property type="protein sequence ID" value="SFN06622.1"/>
    <property type="molecule type" value="Genomic_DNA"/>
</dbReference>
<name>A0A1I4VZG5_9PSEU</name>
<feature type="chain" id="PRO_5011567152" evidence="1">
    <location>
        <begin position="28"/>
        <end position="278"/>
    </location>
</feature>
<evidence type="ECO:0000313" key="3">
    <source>
        <dbReference type="EMBL" id="SFN06622.1"/>
    </source>
</evidence>
<dbReference type="EMBL" id="RBXX01000002">
    <property type="protein sequence ID" value="RKT87141.1"/>
    <property type="molecule type" value="Genomic_DNA"/>
</dbReference>
<evidence type="ECO:0000313" key="4">
    <source>
        <dbReference type="Proteomes" id="UP000199398"/>
    </source>
</evidence>
<dbReference type="STRING" id="455193.SAMN05421805_102455"/>
<dbReference type="Proteomes" id="UP000270697">
    <property type="component" value="Unassembled WGS sequence"/>
</dbReference>
<dbReference type="AlphaFoldDB" id="A0A1I4VZG5"/>
<dbReference type="Gene3D" id="3.30.450.150">
    <property type="entry name" value="Haem-degrading domain"/>
    <property type="match status" value="1"/>
</dbReference>
<dbReference type="InterPro" id="IPR005624">
    <property type="entry name" value="PduO/GlcC-like"/>
</dbReference>
<keyword evidence="1" id="KW-0732">Signal</keyword>
<reference evidence="2 5" key="2">
    <citation type="submission" date="2018-10" db="EMBL/GenBank/DDBJ databases">
        <title>Sequencing the genomes of 1000 actinobacteria strains.</title>
        <authorList>
            <person name="Klenk H.-P."/>
        </authorList>
    </citation>
    <scope>NUCLEOTIDE SEQUENCE [LARGE SCALE GENOMIC DNA]</scope>
    <source>
        <strain evidence="2 5">DSM 45119</strain>
    </source>
</reference>